<dbReference type="SMR" id="B8AYX7"/>
<evidence type="ECO:0000256" key="9">
    <source>
        <dbReference type="ARBA" id="ARBA00023136"/>
    </source>
</evidence>
<accession>B8AYX7</accession>
<feature type="transmembrane region" description="Helical" evidence="14">
    <location>
        <begin position="217"/>
        <end position="239"/>
    </location>
</feature>
<feature type="active site" evidence="12">
    <location>
        <position position="464"/>
    </location>
</feature>
<proteinExistence type="inferred from homology"/>
<dbReference type="UniPathway" id="UPA00282"/>
<feature type="transmembrane region" description="Helical" evidence="14">
    <location>
        <begin position="380"/>
        <end position="402"/>
    </location>
</feature>
<gene>
    <name evidence="15" type="ORF">OsI_18786</name>
</gene>
<dbReference type="Pfam" id="PF03062">
    <property type="entry name" value="MBOAT"/>
    <property type="match status" value="1"/>
</dbReference>
<dbReference type="InterPro" id="IPR014371">
    <property type="entry name" value="Oat_ACAT_DAG_ARE"/>
</dbReference>
<keyword evidence="7 11" id="KW-0256">Endoplasmic reticulum</keyword>
<dbReference type="GO" id="GO:0009941">
    <property type="term" value="C:chloroplast envelope"/>
    <property type="evidence" value="ECO:0007669"/>
    <property type="project" value="TreeGrafter"/>
</dbReference>
<organism evidence="15 16">
    <name type="scientific">Oryza sativa subsp. indica</name>
    <name type="common">Rice</name>
    <dbReference type="NCBI Taxonomy" id="39946"/>
    <lineage>
        <taxon>Eukaryota</taxon>
        <taxon>Viridiplantae</taxon>
        <taxon>Streptophyta</taxon>
        <taxon>Embryophyta</taxon>
        <taxon>Tracheophyta</taxon>
        <taxon>Spermatophyta</taxon>
        <taxon>Magnoliopsida</taxon>
        <taxon>Liliopsida</taxon>
        <taxon>Poales</taxon>
        <taxon>Poaceae</taxon>
        <taxon>BOP clade</taxon>
        <taxon>Oryzoideae</taxon>
        <taxon>Oryzeae</taxon>
        <taxon>Oryzinae</taxon>
        <taxon>Oryza</taxon>
        <taxon>Oryza sativa</taxon>
    </lineage>
</organism>
<evidence type="ECO:0000256" key="2">
    <source>
        <dbReference type="ARBA" id="ARBA00004771"/>
    </source>
</evidence>
<dbReference type="GO" id="GO:0005789">
    <property type="term" value="C:endoplasmic reticulum membrane"/>
    <property type="evidence" value="ECO:0007669"/>
    <property type="project" value="UniProtKB-SubCell"/>
</dbReference>
<feature type="region of interest" description="Disordered" evidence="13">
    <location>
        <begin position="1"/>
        <end position="39"/>
    </location>
</feature>
<comment type="subcellular location">
    <subcellularLocation>
        <location evidence="1 11">Endoplasmic reticulum membrane</location>
        <topology evidence="1 11">Multi-pass membrane protein</topology>
    </subcellularLocation>
</comment>
<dbReference type="InterPro" id="IPR027251">
    <property type="entry name" value="Diacylglycerol_acylTrfase1"/>
</dbReference>
<dbReference type="GO" id="GO:0004144">
    <property type="term" value="F:diacylglycerol O-acyltransferase activity"/>
    <property type="evidence" value="ECO:0007669"/>
    <property type="project" value="InterPro"/>
</dbReference>
<evidence type="ECO:0000313" key="15">
    <source>
        <dbReference type="EMBL" id="EEC78666.1"/>
    </source>
</evidence>
<dbReference type="OMA" id="VPNVYLW"/>
<evidence type="ECO:0000256" key="11">
    <source>
        <dbReference type="PIRNR" id="PIRNR000439"/>
    </source>
</evidence>
<keyword evidence="5 11" id="KW-0808">Transferase</keyword>
<name>B8AYX7_ORYSI</name>
<evidence type="ECO:0000256" key="6">
    <source>
        <dbReference type="ARBA" id="ARBA00022692"/>
    </source>
</evidence>
<comment type="pathway">
    <text evidence="3">Lipid metabolism.</text>
</comment>
<sequence length="538" mass="59604">MVGSDGDGDGGGGEAHAPAAPAHHHRRPPRPRGGSGAIVEGFAAALRRRIRSGAAAAARASFGGDSGDEAASGEPSSSSSSSPSRRRGGDSNGAEASSAAGGGGGRGGGGDFSAFTFRAAAPVHRKAKESPLSSDAIFKQSHAGLFNLCIVVLVAVNSRLIIENLMKYGLLIRAGFWFNDKSLRDWPLLMCCLSLPAFPLGAFAVEKLAFNNVITDAVATCLHIFLSTTEIVYPVLVILKCDSAVLSGFLLIFIACIVWLKLVSFAHTNHDIRQLTMGGKKVDNELSTVDMDNLQPPTLGNLIYFMMAPTLCYQPSYPRTSCVRKGWLIRQIILYLIFTGLQGFIIEQYINPIVVNSQHPLKGGLLNAVETVLKLSLPNVYLWLCMFYAFFHLWLSILAEILRFGDREFYKDWWNAKTIDEYWRKWNMPVHKWVVRHIYFPCMRNGISKEVAVLISFLVSAVLHEICVAVPCRILKFWAFLGIMLQIPLIVLTAYLKSKFRDTMVGNMIFWFFFCIYGQPMCLLLYYHDVMNRIEKAR</sequence>
<keyword evidence="9 11" id="KW-0472">Membrane</keyword>
<evidence type="ECO:0000256" key="1">
    <source>
        <dbReference type="ARBA" id="ARBA00004477"/>
    </source>
</evidence>
<evidence type="ECO:0000256" key="10">
    <source>
        <dbReference type="ARBA" id="ARBA00023315"/>
    </source>
</evidence>
<comment type="similarity">
    <text evidence="4 11">Belongs to the membrane-bound acyltransferase family. Sterol o-acyltransferase subfamily.</text>
</comment>
<feature type="compositionally biased region" description="Low complexity" evidence="13">
    <location>
        <begin position="69"/>
        <end position="83"/>
    </location>
</feature>
<evidence type="ECO:0000256" key="3">
    <source>
        <dbReference type="ARBA" id="ARBA00005189"/>
    </source>
</evidence>
<dbReference type="Gramene" id="BGIOSGA019324-TA">
    <property type="protein sequence ID" value="BGIOSGA019324-PA"/>
    <property type="gene ID" value="BGIOSGA019324"/>
</dbReference>
<dbReference type="AlphaFoldDB" id="B8AYX7"/>
<dbReference type="HOGENOM" id="CLU_018190_0_1_1"/>
<evidence type="ECO:0000256" key="5">
    <source>
        <dbReference type="ARBA" id="ARBA00022679"/>
    </source>
</evidence>
<feature type="transmembrane region" description="Helical" evidence="14">
    <location>
        <begin position="477"/>
        <end position="496"/>
    </location>
</feature>
<dbReference type="EMBL" id="CM000130">
    <property type="protein sequence ID" value="EEC78666.1"/>
    <property type="molecule type" value="Genomic_DNA"/>
</dbReference>
<comment type="pathway">
    <text evidence="2">Glycerolipid metabolism; triacylglycerol biosynthesis.</text>
</comment>
<feature type="transmembrane region" description="Helical" evidence="14">
    <location>
        <begin position="245"/>
        <end position="263"/>
    </location>
</feature>
<feature type="region of interest" description="Disordered" evidence="13">
    <location>
        <begin position="54"/>
        <end position="106"/>
    </location>
</feature>
<dbReference type="iPTMnet" id="B8AYX7"/>
<evidence type="ECO:0000256" key="4">
    <source>
        <dbReference type="ARBA" id="ARBA00009010"/>
    </source>
</evidence>
<keyword evidence="16" id="KW-1185">Reference proteome</keyword>
<dbReference type="STRING" id="39946.B8AYX7"/>
<dbReference type="PIRSF" id="PIRSF000439">
    <property type="entry name" value="Oat_ACAT_DAG_ARE"/>
    <property type="match status" value="1"/>
</dbReference>
<evidence type="ECO:0000256" key="7">
    <source>
        <dbReference type="ARBA" id="ARBA00022824"/>
    </source>
</evidence>
<evidence type="ECO:0000256" key="12">
    <source>
        <dbReference type="PIRSR" id="PIRSR000439-1"/>
    </source>
</evidence>
<keyword evidence="10 11" id="KW-0012">Acyltransferase</keyword>
<reference evidence="15 16" key="1">
    <citation type="journal article" date="2005" name="PLoS Biol.">
        <title>The genomes of Oryza sativa: a history of duplications.</title>
        <authorList>
            <person name="Yu J."/>
            <person name="Wang J."/>
            <person name="Lin W."/>
            <person name="Li S."/>
            <person name="Li H."/>
            <person name="Zhou J."/>
            <person name="Ni P."/>
            <person name="Dong W."/>
            <person name="Hu S."/>
            <person name="Zeng C."/>
            <person name="Zhang J."/>
            <person name="Zhang Y."/>
            <person name="Li R."/>
            <person name="Xu Z."/>
            <person name="Li S."/>
            <person name="Li X."/>
            <person name="Zheng H."/>
            <person name="Cong L."/>
            <person name="Lin L."/>
            <person name="Yin J."/>
            <person name="Geng J."/>
            <person name="Li G."/>
            <person name="Shi J."/>
            <person name="Liu J."/>
            <person name="Lv H."/>
            <person name="Li J."/>
            <person name="Wang J."/>
            <person name="Deng Y."/>
            <person name="Ran L."/>
            <person name="Shi X."/>
            <person name="Wang X."/>
            <person name="Wu Q."/>
            <person name="Li C."/>
            <person name="Ren X."/>
            <person name="Wang J."/>
            <person name="Wang X."/>
            <person name="Li D."/>
            <person name="Liu D."/>
            <person name="Zhang X."/>
            <person name="Ji Z."/>
            <person name="Zhao W."/>
            <person name="Sun Y."/>
            <person name="Zhang Z."/>
            <person name="Bao J."/>
            <person name="Han Y."/>
            <person name="Dong L."/>
            <person name="Ji J."/>
            <person name="Chen P."/>
            <person name="Wu S."/>
            <person name="Liu J."/>
            <person name="Xiao Y."/>
            <person name="Bu D."/>
            <person name="Tan J."/>
            <person name="Yang L."/>
            <person name="Ye C."/>
            <person name="Zhang J."/>
            <person name="Xu J."/>
            <person name="Zhou Y."/>
            <person name="Yu Y."/>
            <person name="Zhang B."/>
            <person name="Zhuang S."/>
            <person name="Wei H."/>
            <person name="Liu B."/>
            <person name="Lei M."/>
            <person name="Yu H."/>
            <person name="Li Y."/>
            <person name="Xu H."/>
            <person name="Wei S."/>
            <person name="He X."/>
            <person name="Fang L."/>
            <person name="Zhang Z."/>
            <person name="Zhang Y."/>
            <person name="Huang X."/>
            <person name="Su Z."/>
            <person name="Tong W."/>
            <person name="Li J."/>
            <person name="Tong Z."/>
            <person name="Li S."/>
            <person name="Ye J."/>
            <person name="Wang L."/>
            <person name="Fang L."/>
            <person name="Lei T."/>
            <person name="Chen C."/>
            <person name="Chen H."/>
            <person name="Xu Z."/>
            <person name="Li H."/>
            <person name="Huang H."/>
            <person name="Zhang F."/>
            <person name="Xu H."/>
            <person name="Li N."/>
            <person name="Zhao C."/>
            <person name="Li S."/>
            <person name="Dong L."/>
            <person name="Huang Y."/>
            <person name="Li L."/>
            <person name="Xi Y."/>
            <person name="Qi Q."/>
            <person name="Li W."/>
            <person name="Zhang B."/>
            <person name="Hu W."/>
            <person name="Zhang Y."/>
            <person name="Tian X."/>
            <person name="Jiao Y."/>
            <person name="Liang X."/>
            <person name="Jin J."/>
            <person name="Gao L."/>
            <person name="Zheng W."/>
            <person name="Hao B."/>
            <person name="Liu S."/>
            <person name="Wang W."/>
            <person name="Yuan L."/>
            <person name="Cao M."/>
            <person name="McDermott J."/>
            <person name="Samudrala R."/>
            <person name="Wang J."/>
            <person name="Wong G.K."/>
            <person name="Yang H."/>
        </authorList>
    </citation>
    <scope>NUCLEOTIDE SEQUENCE [LARGE SCALE GENOMIC DNA]</scope>
    <source>
        <strain evidence="16">cv. 93-11</strain>
    </source>
</reference>
<dbReference type="GO" id="GO:0019432">
    <property type="term" value="P:triglyceride biosynthetic process"/>
    <property type="evidence" value="ECO:0007669"/>
    <property type="project" value="UniProtKB-UniPathway"/>
</dbReference>
<keyword evidence="6 14" id="KW-0812">Transmembrane</keyword>
<evidence type="ECO:0000313" key="16">
    <source>
        <dbReference type="Proteomes" id="UP000007015"/>
    </source>
</evidence>
<dbReference type="PIRSF" id="PIRSF500231">
    <property type="entry name" value="Oat_dag"/>
    <property type="match status" value="1"/>
</dbReference>
<feature type="transmembrane region" description="Helical" evidence="14">
    <location>
        <begin position="332"/>
        <end position="350"/>
    </location>
</feature>
<feature type="transmembrane region" description="Helical" evidence="14">
    <location>
        <begin position="508"/>
        <end position="528"/>
    </location>
</feature>
<dbReference type="Proteomes" id="UP000007015">
    <property type="component" value="Chromosome 5"/>
</dbReference>
<evidence type="ECO:0000256" key="8">
    <source>
        <dbReference type="ARBA" id="ARBA00022989"/>
    </source>
</evidence>
<evidence type="ECO:0000256" key="14">
    <source>
        <dbReference type="SAM" id="Phobius"/>
    </source>
</evidence>
<evidence type="ECO:0000256" key="13">
    <source>
        <dbReference type="SAM" id="MobiDB-lite"/>
    </source>
</evidence>
<protein>
    <recommendedName>
        <fullName evidence="11">O-acyltransferase</fullName>
    </recommendedName>
</protein>
<feature type="transmembrane region" description="Helical" evidence="14">
    <location>
        <begin position="143"/>
        <end position="162"/>
    </location>
</feature>
<dbReference type="PANTHER" id="PTHR10408:SF12">
    <property type="entry name" value="DIACYLGLYCEROL O-ACYLTRANSFERASE 1-1"/>
    <property type="match status" value="1"/>
</dbReference>
<dbReference type="PANTHER" id="PTHR10408">
    <property type="entry name" value="STEROL O-ACYLTRANSFERASE"/>
    <property type="match status" value="1"/>
</dbReference>
<keyword evidence="8 14" id="KW-1133">Transmembrane helix</keyword>
<feature type="transmembrane region" description="Helical" evidence="14">
    <location>
        <begin position="186"/>
        <end position="205"/>
    </location>
</feature>
<dbReference type="InterPro" id="IPR004299">
    <property type="entry name" value="MBOAT_fam"/>
</dbReference>